<name>A0ABQ8YDG2_9EUKA</name>
<gene>
    <name evidence="2" type="ORF">M0813_02454</name>
</gene>
<accession>A0ABQ8YDG2</accession>
<keyword evidence="3" id="KW-1185">Reference proteome</keyword>
<feature type="region of interest" description="Disordered" evidence="1">
    <location>
        <begin position="433"/>
        <end position="476"/>
    </location>
</feature>
<evidence type="ECO:0000256" key="1">
    <source>
        <dbReference type="SAM" id="MobiDB-lite"/>
    </source>
</evidence>
<dbReference type="Proteomes" id="UP001150062">
    <property type="component" value="Unassembled WGS sequence"/>
</dbReference>
<feature type="compositionally biased region" description="Basic residues" evidence="1">
    <location>
        <begin position="441"/>
        <end position="464"/>
    </location>
</feature>
<feature type="region of interest" description="Disordered" evidence="1">
    <location>
        <begin position="38"/>
        <end position="62"/>
    </location>
</feature>
<feature type="compositionally biased region" description="Basic and acidic residues" evidence="1">
    <location>
        <begin position="48"/>
        <end position="62"/>
    </location>
</feature>
<feature type="compositionally biased region" description="Basic residues" evidence="1">
    <location>
        <begin position="314"/>
        <end position="333"/>
    </location>
</feature>
<organism evidence="2 3">
    <name type="scientific">Anaeramoeba flamelloides</name>
    <dbReference type="NCBI Taxonomy" id="1746091"/>
    <lineage>
        <taxon>Eukaryota</taxon>
        <taxon>Metamonada</taxon>
        <taxon>Anaeramoebidae</taxon>
        <taxon>Anaeramoeba</taxon>
    </lineage>
</organism>
<sequence length="565" mass="67376">MFETYPLFITKLSSSSESEEIFPTKVLFPPTHSNEIFDKSNYQKKNGTKNENRQINLEEKQKKKEKVKPITISERVKYYMKRNTLSVKQLAIESNIPGIMSTRTGYVCKKVIKKFEDYLDNSKVNQRYDQLLRRWLLFRRDADWMENTKTGSKLHGLDVGREEFTFEMYTSNEIRSKIKKIIDESKKTEWKLSQTKIASMVGIDELKLPNLKYSIQKYLAGKTSKKDAEFDHKFFDWIKFKGKLETPLSILNNPNTIKETIGNENNQMANNSKLHKANLASTNKKQESTGQLYSTGKETINHINSKKGYEQREKKKKRKKKKRKRKKKKRLNNHTKQSNFQQNQEIYHPNFPIQNHNNPLHQYYNYFPNINQQNYNYPNLFANYNYFYNINNQNFDNKNNNNNNNNNNSYPFFYPQNNFQNKSRLNKNDFEILNNNQGYSKVRKKKKNSNTPKKRRRRKRRNPKLRNNTQYQQDLPTQNNLQTYTISNNNINSSSSIFSPQENHAILNNNIKQVHFNNIPNNGYVDMQRKRGYNSIEKIVENQNSKNRRFSNNQQKNIELNSYDY</sequence>
<comment type="caution">
    <text evidence="2">The sequence shown here is derived from an EMBL/GenBank/DDBJ whole genome shotgun (WGS) entry which is preliminary data.</text>
</comment>
<feature type="compositionally biased region" description="Polar residues" evidence="1">
    <location>
        <begin position="334"/>
        <end position="343"/>
    </location>
</feature>
<dbReference type="EMBL" id="JAOAOG010000173">
    <property type="protein sequence ID" value="KAJ6242606.1"/>
    <property type="molecule type" value="Genomic_DNA"/>
</dbReference>
<protein>
    <submittedName>
        <fullName evidence="2">Uncharacterized protein</fullName>
    </submittedName>
</protein>
<feature type="compositionally biased region" description="Low complexity" evidence="1">
    <location>
        <begin position="395"/>
        <end position="419"/>
    </location>
</feature>
<reference evidence="2" key="1">
    <citation type="submission" date="2022-08" db="EMBL/GenBank/DDBJ databases">
        <title>Novel sulfate-reducing endosymbionts in the free-living metamonad Anaeramoeba.</title>
        <authorList>
            <person name="Jerlstrom-Hultqvist J."/>
            <person name="Cepicka I."/>
            <person name="Gallot-Lavallee L."/>
            <person name="Salas-Leiva D."/>
            <person name="Curtis B.A."/>
            <person name="Zahonova K."/>
            <person name="Pipaliya S."/>
            <person name="Dacks J."/>
            <person name="Roger A.J."/>
        </authorList>
    </citation>
    <scope>NUCLEOTIDE SEQUENCE</scope>
    <source>
        <strain evidence="2">Schooner1</strain>
    </source>
</reference>
<evidence type="ECO:0000313" key="3">
    <source>
        <dbReference type="Proteomes" id="UP001150062"/>
    </source>
</evidence>
<proteinExistence type="predicted"/>
<feature type="region of interest" description="Disordered" evidence="1">
    <location>
        <begin position="544"/>
        <end position="565"/>
    </location>
</feature>
<feature type="region of interest" description="Disordered" evidence="1">
    <location>
        <begin position="395"/>
        <end position="421"/>
    </location>
</feature>
<evidence type="ECO:0000313" key="2">
    <source>
        <dbReference type="EMBL" id="KAJ6242606.1"/>
    </source>
</evidence>
<feature type="compositionally biased region" description="Polar residues" evidence="1">
    <location>
        <begin position="279"/>
        <end position="303"/>
    </location>
</feature>
<feature type="region of interest" description="Disordered" evidence="1">
    <location>
        <begin position="279"/>
        <end position="343"/>
    </location>
</feature>